<dbReference type="PANTHER" id="PTHR36174:SF1">
    <property type="entry name" value="LIPID II:GLYCINE GLYCYLTRANSFERASE"/>
    <property type="match status" value="1"/>
</dbReference>
<name>A0A1G1W8W3_9BACT</name>
<keyword evidence="3" id="KW-0133">Cell shape</keyword>
<dbReference type="Gene3D" id="3.40.630.30">
    <property type="match status" value="1"/>
</dbReference>
<proteinExistence type="inferred from homology"/>
<dbReference type="AlphaFoldDB" id="A0A1G1W8W3"/>
<dbReference type="InterPro" id="IPR016181">
    <property type="entry name" value="Acyl_CoA_acyltransferase"/>
</dbReference>
<dbReference type="Pfam" id="PF02388">
    <property type="entry name" value="FemAB"/>
    <property type="match status" value="2"/>
</dbReference>
<accession>A0A1G1W8W3</accession>
<dbReference type="EMBL" id="MHCP01000015">
    <property type="protein sequence ID" value="OGY24118.1"/>
    <property type="molecule type" value="Genomic_DNA"/>
</dbReference>
<keyword evidence="4" id="KW-0573">Peptidoglycan synthesis</keyword>
<dbReference type="PROSITE" id="PS51191">
    <property type="entry name" value="FEMABX"/>
    <property type="match status" value="1"/>
</dbReference>
<protein>
    <recommendedName>
        <fullName evidence="9">BioF2-like acetyltransferase domain-containing protein</fullName>
    </recommendedName>
</protein>
<evidence type="ECO:0000313" key="8">
    <source>
        <dbReference type="Proteomes" id="UP000176631"/>
    </source>
</evidence>
<dbReference type="PANTHER" id="PTHR36174">
    <property type="entry name" value="LIPID II:GLYCINE GLYCYLTRANSFERASE"/>
    <property type="match status" value="1"/>
</dbReference>
<evidence type="ECO:0008006" key="9">
    <source>
        <dbReference type="Google" id="ProtNLM"/>
    </source>
</evidence>
<sequence length="295" mass="34446">MDIRQSKLWAAYLERLGWESIKLHNNFFAYGRKIPFFGSVIKIPRLPLPIPIKEIDGLAKNKTAFMVKIEPMIEKDDTKACKLQSSLKDAGFLFDRWALNPTATIQIDLTKSEELLLKEMEKDTRYNIRLAERKGVTVKETNNLEQFKQIFYETGKRKGFWIPKKELEVVWSTFSKENSAFILTAFYQNEPIASTILLSSNRVALYYHAASLNIHREVMAPYLLLWESMKFLKNKGVEIFDLEGIKDPRFPDTKKWGGFTLFKKGFGGIEIIYLGSFVKYYKLWAKALFFPTRFF</sequence>
<dbReference type="InterPro" id="IPR050644">
    <property type="entry name" value="PG_Glycine_Bridge_Synth"/>
</dbReference>
<dbReference type="Proteomes" id="UP000176631">
    <property type="component" value="Unassembled WGS sequence"/>
</dbReference>
<evidence type="ECO:0000256" key="2">
    <source>
        <dbReference type="ARBA" id="ARBA00022679"/>
    </source>
</evidence>
<evidence type="ECO:0000256" key="3">
    <source>
        <dbReference type="ARBA" id="ARBA00022960"/>
    </source>
</evidence>
<evidence type="ECO:0000313" key="7">
    <source>
        <dbReference type="EMBL" id="OGY24118.1"/>
    </source>
</evidence>
<keyword evidence="2" id="KW-0808">Transferase</keyword>
<dbReference type="InterPro" id="IPR003447">
    <property type="entry name" value="FEMABX"/>
</dbReference>
<dbReference type="GO" id="GO:0016755">
    <property type="term" value="F:aminoacyltransferase activity"/>
    <property type="evidence" value="ECO:0007669"/>
    <property type="project" value="InterPro"/>
</dbReference>
<dbReference type="GO" id="GO:0009252">
    <property type="term" value="P:peptidoglycan biosynthetic process"/>
    <property type="evidence" value="ECO:0007669"/>
    <property type="project" value="UniProtKB-KW"/>
</dbReference>
<comment type="similarity">
    <text evidence="1">Belongs to the FemABX family.</text>
</comment>
<dbReference type="GO" id="GO:0008360">
    <property type="term" value="P:regulation of cell shape"/>
    <property type="evidence" value="ECO:0007669"/>
    <property type="project" value="UniProtKB-KW"/>
</dbReference>
<gene>
    <name evidence="7" type="ORF">A2172_01070</name>
</gene>
<dbReference type="STRING" id="1802593.A2172_01070"/>
<reference evidence="7 8" key="1">
    <citation type="journal article" date="2016" name="Nat. Commun.">
        <title>Thousands of microbial genomes shed light on interconnected biogeochemical processes in an aquifer system.</title>
        <authorList>
            <person name="Anantharaman K."/>
            <person name="Brown C.T."/>
            <person name="Hug L.A."/>
            <person name="Sharon I."/>
            <person name="Castelle C.J."/>
            <person name="Probst A.J."/>
            <person name="Thomas B.C."/>
            <person name="Singh A."/>
            <person name="Wilkins M.J."/>
            <person name="Karaoz U."/>
            <person name="Brodie E.L."/>
            <person name="Williams K.H."/>
            <person name="Hubbard S.S."/>
            <person name="Banfield J.F."/>
        </authorList>
    </citation>
    <scope>NUCLEOTIDE SEQUENCE [LARGE SCALE GENOMIC DNA]</scope>
</reference>
<dbReference type="GO" id="GO:0071555">
    <property type="term" value="P:cell wall organization"/>
    <property type="evidence" value="ECO:0007669"/>
    <property type="project" value="UniProtKB-KW"/>
</dbReference>
<evidence type="ECO:0000256" key="6">
    <source>
        <dbReference type="ARBA" id="ARBA00023316"/>
    </source>
</evidence>
<organism evidence="7 8">
    <name type="scientific">Candidatus Woykebacteria bacterium RBG_13_40_15</name>
    <dbReference type="NCBI Taxonomy" id="1802593"/>
    <lineage>
        <taxon>Bacteria</taxon>
        <taxon>Candidatus Woykeibacteriota</taxon>
    </lineage>
</organism>
<keyword evidence="5" id="KW-0012">Acyltransferase</keyword>
<dbReference type="SUPFAM" id="SSF55729">
    <property type="entry name" value="Acyl-CoA N-acyltransferases (Nat)"/>
    <property type="match status" value="1"/>
</dbReference>
<evidence type="ECO:0000256" key="4">
    <source>
        <dbReference type="ARBA" id="ARBA00022984"/>
    </source>
</evidence>
<keyword evidence="6" id="KW-0961">Cell wall biogenesis/degradation</keyword>
<evidence type="ECO:0000256" key="1">
    <source>
        <dbReference type="ARBA" id="ARBA00009943"/>
    </source>
</evidence>
<comment type="caution">
    <text evidence="7">The sequence shown here is derived from an EMBL/GenBank/DDBJ whole genome shotgun (WGS) entry which is preliminary data.</text>
</comment>
<evidence type="ECO:0000256" key="5">
    <source>
        <dbReference type="ARBA" id="ARBA00023315"/>
    </source>
</evidence>